<name>A0A401PJ90_SCYTO</name>
<dbReference type="Pfam" id="PF00232">
    <property type="entry name" value="Glyco_hydro_1"/>
    <property type="match status" value="3"/>
</dbReference>
<evidence type="ECO:0008006" key="13">
    <source>
        <dbReference type="Google" id="ProtNLM"/>
    </source>
</evidence>
<dbReference type="SUPFAM" id="SSF51445">
    <property type="entry name" value="(Trans)glycosidases"/>
    <property type="match status" value="2"/>
</dbReference>
<dbReference type="GO" id="GO:0008543">
    <property type="term" value="P:fibroblast growth factor receptor signaling pathway"/>
    <property type="evidence" value="ECO:0007669"/>
    <property type="project" value="TreeGrafter"/>
</dbReference>
<sequence length="991" mass="113360">MKPAALALLILCPWLVSLDGDPGAGERTWARFASLPYPEDNLFLYDTFPEGFLWSVGTSAYQTEGAWQQSGRGASVWDTFTHKQLSANGDVASGSYNNIERDISAIQTLGVTHYRFSIAWSRIFPDGIVSSRNEAGLRYYSHLVQRLRDVGVEPIVTLYHWDLPQALQDRYGGWVNETLVYRFSEYAEFCFKAFGDRVKYWVTMDNPYALAWHGYGTGKLAPGIRGAPDVPYTVAHNLIKAHSKAWHIYNDRFRDSQQGQVSIALASHWVGPKNGDINPEAVQLCQCSMNSVLGWFAKPIFLDGDYPACMKDNLKSLLPVFSDGEKSEIKRTADFFALSFGPLSFRLLDANLLFNQSKKYFLRQLLYWIHTEYNNSKILIAENGWDYSRSNTKTEDVYNMYYLKGFLMDVLKAIKYDGVDVIGYTAWSLVDGFEWDVGYSTRRGLFYIDFQSEEKEVMPKSSAFFYRQVIEDNGFPPVPENKPITGTFPSSFVWGISEDVVQVETTPTTPQFVDHNIYKWDINSTGKLLKVKGVIGQARGGQCTDYNTIRQEIYLLQNTHATHFQFSLNWSLILPTGNTTQVIRANLRYYKCYISELLHVNVTPVVVLYHPTLEDQRLPSVLEDNGGWMNPATIQAFVEYARLCFRQLGSKVKFWITMSEPNGVKHLLGYKTNFTIVGHNLIKAHALVWHLYNNEFRKTQHGQVSVSLHADWVDPADPFSRNDIEAAARTLEFDIGWFAEPIFGQGDYPFIMRDWQSQRQIVGWHNSYLPYFTNEEKKLILGSSDFVALNHYTTHIVHLEGQAEAQAGYEFKVQHLKDTTWLASPDGKAVVPGGLRKLLRWIKSKYGNVPIYVTSNGIDDDSPSKDKLRVYYIQSYINEVLKAIKLDGVNIRGYFAWALRDISEPNYGFYTSNRAAKLSVEYYKRIVDNGGFPTSKITSTKCYQDLYSSAECNPLYLRKQLLIFALCTLSVFTATMFIIIYYSTKRCRKYK</sequence>
<keyword evidence="10" id="KW-0732">Signal</keyword>
<keyword evidence="4" id="KW-0677">Repeat</keyword>
<dbReference type="PRINTS" id="PR00131">
    <property type="entry name" value="GLHYDRLASE1"/>
</dbReference>
<dbReference type="InterPro" id="IPR001360">
    <property type="entry name" value="Glyco_hydro_1"/>
</dbReference>
<evidence type="ECO:0000313" key="12">
    <source>
        <dbReference type="Proteomes" id="UP000288216"/>
    </source>
</evidence>
<evidence type="ECO:0000256" key="5">
    <source>
        <dbReference type="ARBA" id="ARBA00022989"/>
    </source>
</evidence>
<organism evidence="11 12">
    <name type="scientific">Scyliorhinus torazame</name>
    <name type="common">Cloudy catshark</name>
    <name type="synonym">Catulus torazame</name>
    <dbReference type="NCBI Taxonomy" id="75743"/>
    <lineage>
        <taxon>Eukaryota</taxon>
        <taxon>Metazoa</taxon>
        <taxon>Chordata</taxon>
        <taxon>Craniata</taxon>
        <taxon>Vertebrata</taxon>
        <taxon>Chondrichthyes</taxon>
        <taxon>Elasmobranchii</taxon>
        <taxon>Galeomorphii</taxon>
        <taxon>Galeoidea</taxon>
        <taxon>Carcharhiniformes</taxon>
        <taxon>Scyliorhinidae</taxon>
        <taxon>Scyliorhinus</taxon>
    </lineage>
</organism>
<proteinExistence type="inferred from homology"/>
<dbReference type="PANTHER" id="PTHR10353:SF10">
    <property type="entry name" value="KLOTHO"/>
    <property type="match status" value="1"/>
</dbReference>
<dbReference type="GO" id="GO:0005104">
    <property type="term" value="F:fibroblast growth factor receptor binding"/>
    <property type="evidence" value="ECO:0007669"/>
    <property type="project" value="TreeGrafter"/>
</dbReference>
<dbReference type="GO" id="GO:0005975">
    <property type="term" value="P:carbohydrate metabolic process"/>
    <property type="evidence" value="ECO:0007669"/>
    <property type="project" value="InterPro"/>
</dbReference>
<dbReference type="STRING" id="75743.A0A401PJ90"/>
<dbReference type="Proteomes" id="UP000288216">
    <property type="component" value="Unassembled WGS sequence"/>
</dbReference>
<evidence type="ECO:0000256" key="2">
    <source>
        <dbReference type="ARBA" id="ARBA00022475"/>
    </source>
</evidence>
<dbReference type="OMA" id="RKPHCVD"/>
<dbReference type="GO" id="GO:0005886">
    <property type="term" value="C:plasma membrane"/>
    <property type="evidence" value="ECO:0007669"/>
    <property type="project" value="UniProtKB-SubCell"/>
</dbReference>
<dbReference type="EMBL" id="BFAA01000597">
    <property type="protein sequence ID" value="GCB73158.1"/>
    <property type="molecule type" value="Genomic_DNA"/>
</dbReference>
<keyword evidence="2" id="KW-1003">Cell membrane</keyword>
<evidence type="ECO:0000256" key="10">
    <source>
        <dbReference type="SAM" id="SignalP"/>
    </source>
</evidence>
<dbReference type="Gene3D" id="3.20.20.80">
    <property type="entry name" value="Glycosidases"/>
    <property type="match status" value="3"/>
</dbReference>
<protein>
    <recommendedName>
        <fullName evidence="13">Klotho</fullName>
    </recommendedName>
</protein>
<gene>
    <name evidence="11" type="ORF">scyTo_0002382</name>
</gene>
<keyword evidence="5 9" id="KW-1133">Transmembrane helix</keyword>
<dbReference type="InterPro" id="IPR017853">
    <property type="entry name" value="GH"/>
</dbReference>
<evidence type="ECO:0000256" key="3">
    <source>
        <dbReference type="ARBA" id="ARBA00022692"/>
    </source>
</evidence>
<keyword evidence="12" id="KW-1185">Reference proteome</keyword>
<feature type="chain" id="PRO_5019475935" description="Klotho" evidence="10">
    <location>
        <begin position="21"/>
        <end position="991"/>
    </location>
</feature>
<dbReference type="AlphaFoldDB" id="A0A401PJ90"/>
<keyword evidence="7" id="KW-0325">Glycoprotein</keyword>
<evidence type="ECO:0000256" key="9">
    <source>
        <dbReference type="SAM" id="Phobius"/>
    </source>
</evidence>
<keyword evidence="6 9" id="KW-0472">Membrane</keyword>
<comment type="caution">
    <text evidence="11">The sequence shown here is derived from an EMBL/GenBank/DDBJ whole genome shotgun (WGS) entry which is preliminary data.</text>
</comment>
<evidence type="ECO:0000256" key="6">
    <source>
        <dbReference type="ARBA" id="ARBA00023136"/>
    </source>
</evidence>
<dbReference type="PANTHER" id="PTHR10353">
    <property type="entry name" value="GLYCOSYL HYDROLASE"/>
    <property type="match status" value="1"/>
</dbReference>
<evidence type="ECO:0000313" key="11">
    <source>
        <dbReference type="EMBL" id="GCB73158.1"/>
    </source>
</evidence>
<reference evidence="11 12" key="1">
    <citation type="journal article" date="2018" name="Nat. Ecol. Evol.">
        <title>Shark genomes provide insights into elasmobranch evolution and the origin of vertebrates.</title>
        <authorList>
            <person name="Hara Y"/>
            <person name="Yamaguchi K"/>
            <person name="Onimaru K"/>
            <person name="Kadota M"/>
            <person name="Koyanagi M"/>
            <person name="Keeley SD"/>
            <person name="Tatsumi K"/>
            <person name="Tanaka K"/>
            <person name="Motone F"/>
            <person name="Kageyama Y"/>
            <person name="Nozu R"/>
            <person name="Adachi N"/>
            <person name="Nishimura O"/>
            <person name="Nakagawa R"/>
            <person name="Tanegashima C"/>
            <person name="Kiyatake I"/>
            <person name="Matsumoto R"/>
            <person name="Murakumo K"/>
            <person name="Nishida K"/>
            <person name="Terakita A"/>
            <person name="Kuratani S"/>
            <person name="Sato K"/>
            <person name="Hyodo S Kuraku.S."/>
        </authorList>
    </citation>
    <scope>NUCLEOTIDE SEQUENCE [LARGE SCALE GENOMIC DNA]</scope>
</reference>
<evidence type="ECO:0000256" key="8">
    <source>
        <dbReference type="ARBA" id="ARBA00060858"/>
    </source>
</evidence>
<dbReference type="OrthoDB" id="65569at2759"/>
<feature type="transmembrane region" description="Helical" evidence="9">
    <location>
        <begin position="961"/>
        <end position="982"/>
    </location>
</feature>
<comment type="similarity">
    <text evidence="8">Belongs to the glycosyl hydrolase 1 family. Klotho subfamily.</text>
</comment>
<dbReference type="InterPro" id="IPR033132">
    <property type="entry name" value="GH_1_N_CS"/>
</dbReference>
<dbReference type="GO" id="GO:0017134">
    <property type="term" value="F:fibroblast growth factor binding"/>
    <property type="evidence" value="ECO:0007669"/>
    <property type="project" value="TreeGrafter"/>
</dbReference>
<evidence type="ECO:0000256" key="7">
    <source>
        <dbReference type="ARBA" id="ARBA00023180"/>
    </source>
</evidence>
<dbReference type="FunFam" id="3.20.20.80:FF:000062">
    <property type="entry name" value="Klotho"/>
    <property type="match status" value="1"/>
</dbReference>
<feature type="signal peptide" evidence="10">
    <location>
        <begin position="1"/>
        <end position="20"/>
    </location>
</feature>
<evidence type="ECO:0000256" key="4">
    <source>
        <dbReference type="ARBA" id="ARBA00022737"/>
    </source>
</evidence>
<dbReference type="FunFam" id="3.20.20.80:FF:000042">
    <property type="entry name" value="Klotho"/>
    <property type="match status" value="1"/>
</dbReference>
<evidence type="ECO:0000256" key="1">
    <source>
        <dbReference type="ARBA" id="ARBA00004162"/>
    </source>
</evidence>
<accession>A0A401PJ90</accession>
<dbReference type="GO" id="GO:0004553">
    <property type="term" value="F:hydrolase activity, hydrolyzing O-glycosyl compounds"/>
    <property type="evidence" value="ECO:0007669"/>
    <property type="project" value="InterPro"/>
</dbReference>
<dbReference type="PROSITE" id="PS00653">
    <property type="entry name" value="GLYCOSYL_HYDROL_F1_2"/>
    <property type="match status" value="1"/>
</dbReference>
<comment type="subcellular location">
    <subcellularLocation>
        <location evidence="1">Cell membrane</location>
        <topology evidence="1">Single-pass membrane protein</topology>
    </subcellularLocation>
</comment>
<keyword evidence="3 9" id="KW-0812">Transmembrane</keyword>